<dbReference type="InterPro" id="IPR017926">
    <property type="entry name" value="GATASE"/>
</dbReference>
<gene>
    <name evidence="2" type="primary">guaA1</name>
    <name evidence="2" type="ORF">LCB40_01900</name>
</gene>
<evidence type="ECO:0000259" key="1">
    <source>
        <dbReference type="Pfam" id="PF00117"/>
    </source>
</evidence>
<evidence type="ECO:0000313" key="3">
    <source>
        <dbReference type="Proteomes" id="UP000677218"/>
    </source>
</evidence>
<dbReference type="PANTHER" id="PTHR42695:SF5">
    <property type="entry name" value="GLUTAMINE AMIDOTRANSFERASE YLR126C-RELATED"/>
    <property type="match status" value="1"/>
</dbReference>
<reference evidence="2" key="1">
    <citation type="submission" date="2020-08" db="EMBL/GenBank/DDBJ databases">
        <title>Taxonomic study for Lactobacillus species isolated from hardwood bark.</title>
        <authorList>
            <person name="Tohno M."/>
            <person name="Tanizawa Y."/>
        </authorList>
    </citation>
    <scope>NUCLEOTIDE SEQUENCE</scope>
    <source>
        <strain evidence="2">B40</strain>
    </source>
</reference>
<sequence>MRVNVLQHTPNEGPGAILEWAEAHRYPTYIYHPYQFGKLPTVEDTGMLVVLGGPMSPNDDFPWLEEERQLIKSCLAQHKPVFGVCLGAQQIAKALGAEVSSAAYKEVGWAPVVSRKHEGLDLPEKATVLHWHQDRFELPAGSSLLFSSDLLRNQGFIYQDEAIGLQFHLETTETGLREIVVNDSDYALTDNALEQTPYEIAAHGVPEQNRDLLWNLLDYLA</sequence>
<keyword evidence="2" id="KW-0315">Glutamine amidotransferase</keyword>
<dbReference type="EMBL" id="BMAY01000001">
    <property type="protein sequence ID" value="GFZ26310.1"/>
    <property type="molecule type" value="Genomic_DNA"/>
</dbReference>
<dbReference type="AlphaFoldDB" id="A0A916VHL6"/>
<proteinExistence type="predicted"/>
<comment type="caution">
    <text evidence="2">The sequence shown here is derived from an EMBL/GenBank/DDBJ whole genome shotgun (WGS) entry which is preliminary data.</text>
</comment>
<dbReference type="Pfam" id="PF00117">
    <property type="entry name" value="GATase"/>
    <property type="match status" value="1"/>
</dbReference>
<protein>
    <submittedName>
        <fullName evidence="2">Glutamine amidotransferase</fullName>
    </submittedName>
</protein>
<dbReference type="Gene3D" id="3.40.50.880">
    <property type="match status" value="1"/>
</dbReference>
<dbReference type="PRINTS" id="PR00096">
    <property type="entry name" value="GATASE"/>
</dbReference>
<dbReference type="InterPro" id="IPR029062">
    <property type="entry name" value="Class_I_gatase-like"/>
</dbReference>
<name>A0A916VHL6_9LACO</name>
<dbReference type="GO" id="GO:0005829">
    <property type="term" value="C:cytosol"/>
    <property type="evidence" value="ECO:0007669"/>
    <property type="project" value="TreeGrafter"/>
</dbReference>
<dbReference type="SUPFAM" id="SSF52317">
    <property type="entry name" value="Class I glutamine amidotransferase-like"/>
    <property type="match status" value="1"/>
</dbReference>
<feature type="domain" description="Glutamine amidotransferase" evidence="1">
    <location>
        <begin position="44"/>
        <end position="175"/>
    </location>
</feature>
<dbReference type="RefSeq" id="WP_212780016.1">
    <property type="nucleotide sequence ID" value="NZ_BMAY01000001.1"/>
</dbReference>
<dbReference type="PROSITE" id="PS51273">
    <property type="entry name" value="GATASE_TYPE_1"/>
    <property type="match status" value="1"/>
</dbReference>
<dbReference type="Proteomes" id="UP000677218">
    <property type="component" value="Unassembled WGS sequence"/>
</dbReference>
<dbReference type="CDD" id="cd01741">
    <property type="entry name" value="GATase1_1"/>
    <property type="match status" value="1"/>
</dbReference>
<organism evidence="2 3">
    <name type="scientific">Lactobacillus corticis</name>
    <dbReference type="NCBI Taxonomy" id="2201249"/>
    <lineage>
        <taxon>Bacteria</taxon>
        <taxon>Bacillati</taxon>
        <taxon>Bacillota</taxon>
        <taxon>Bacilli</taxon>
        <taxon>Lactobacillales</taxon>
        <taxon>Lactobacillaceae</taxon>
        <taxon>Lactobacillus</taxon>
    </lineage>
</organism>
<keyword evidence="3" id="KW-1185">Reference proteome</keyword>
<dbReference type="PANTHER" id="PTHR42695">
    <property type="entry name" value="GLUTAMINE AMIDOTRANSFERASE YLR126C-RELATED"/>
    <property type="match status" value="1"/>
</dbReference>
<dbReference type="FunFam" id="3.40.50.880:FF:000033">
    <property type="entry name" value="Glutamine amidotransferase class-I"/>
    <property type="match status" value="1"/>
</dbReference>
<accession>A0A916VHL6</accession>
<evidence type="ECO:0000313" key="2">
    <source>
        <dbReference type="EMBL" id="GFZ26310.1"/>
    </source>
</evidence>
<dbReference type="InterPro" id="IPR044992">
    <property type="entry name" value="ChyE-like"/>
</dbReference>